<sequence>MYTPLSPISAQAFSTTYVKCGPKQEATPGSPDTRCSSEECPICLKWYYWAKLHGTTGLIHVRLGSAFPWFCFWLGYS</sequence>
<name>A0A2R6WZ71_MARPO</name>
<evidence type="ECO:0000313" key="2">
    <source>
        <dbReference type="Proteomes" id="UP000244005"/>
    </source>
</evidence>
<proteinExistence type="predicted"/>
<reference evidence="2" key="1">
    <citation type="journal article" date="2017" name="Cell">
        <title>Insights into land plant evolution garnered from the Marchantia polymorpha genome.</title>
        <authorList>
            <person name="Bowman J.L."/>
            <person name="Kohchi T."/>
            <person name="Yamato K.T."/>
            <person name="Jenkins J."/>
            <person name="Shu S."/>
            <person name="Ishizaki K."/>
            <person name="Yamaoka S."/>
            <person name="Nishihama R."/>
            <person name="Nakamura Y."/>
            <person name="Berger F."/>
            <person name="Adam C."/>
            <person name="Aki S.S."/>
            <person name="Althoff F."/>
            <person name="Araki T."/>
            <person name="Arteaga-Vazquez M.A."/>
            <person name="Balasubrmanian S."/>
            <person name="Barry K."/>
            <person name="Bauer D."/>
            <person name="Boehm C.R."/>
            <person name="Briginshaw L."/>
            <person name="Caballero-Perez J."/>
            <person name="Catarino B."/>
            <person name="Chen F."/>
            <person name="Chiyoda S."/>
            <person name="Chovatia M."/>
            <person name="Davies K.M."/>
            <person name="Delmans M."/>
            <person name="Demura T."/>
            <person name="Dierschke T."/>
            <person name="Dolan L."/>
            <person name="Dorantes-Acosta A.E."/>
            <person name="Eklund D.M."/>
            <person name="Florent S.N."/>
            <person name="Flores-Sandoval E."/>
            <person name="Fujiyama A."/>
            <person name="Fukuzawa H."/>
            <person name="Galik B."/>
            <person name="Grimanelli D."/>
            <person name="Grimwood J."/>
            <person name="Grossniklaus U."/>
            <person name="Hamada T."/>
            <person name="Haseloff J."/>
            <person name="Hetherington A.J."/>
            <person name="Higo A."/>
            <person name="Hirakawa Y."/>
            <person name="Hundley H.N."/>
            <person name="Ikeda Y."/>
            <person name="Inoue K."/>
            <person name="Inoue S.I."/>
            <person name="Ishida S."/>
            <person name="Jia Q."/>
            <person name="Kakita M."/>
            <person name="Kanazawa T."/>
            <person name="Kawai Y."/>
            <person name="Kawashima T."/>
            <person name="Kennedy M."/>
            <person name="Kinose K."/>
            <person name="Kinoshita T."/>
            <person name="Kohara Y."/>
            <person name="Koide E."/>
            <person name="Komatsu K."/>
            <person name="Kopischke S."/>
            <person name="Kubo M."/>
            <person name="Kyozuka J."/>
            <person name="Lagercrantz U."/>
            <person name="Lin S.S."/>
            <person name="Lindquist E."/>
            <person name="Lipzen A.M."/>
            <person name="Lu C.W."/>
            <person name="De Luna E."/>
            <person name="Martienssen R.A."/>
            <person name="Minamino N."/>
            <person name="Mizutani M."/>
            <person name="Mizutani M."/>
            <person name="Mochizuki N."/>
            <person name="Monte I."/>
            <person name="Mosher R."/>
            <person name="Nagasaki H."/>
            <person name="Nakagami H."/>
            <person name="Naramoto S."/>
            <person name="Nishitani K."/>
            <person name="Ohtani M."/>
            <person name="Okamoto T."/>
            <person name="Okumura M."/>
            <person name="Phillips J."/>
            <person name="Pollak B."/>
            <person name="Reinders A."/>
            <person name="Rovekamp M."/>
            <person name="Sano R."/>
            <person name="Sawa S."/>
            <person name="Schmid M.W."/>
            <person name="Shirakawa M."/>
            <person name="Solano R."/>
            <person name="Spunde A."/>
            <person name="Suetsugu N."/>
            <person name="Sugano S."/>
            <person name="Sugiyama A."/>
            <person name="Sun R."/>
            <person name="Suzuki Y."/>
            <person name="Takenaka M."/>
            <person name="Takezawa D."/>
            <person name="Tomogane H."/>
            <person name="Tsuzuki M."/>
            <person name="Ueda T."/>
            <person name="Umeda M."/>
            <person name="Ward J.M."/>
            <person name="Watanabe Y."/>
            <person name="Yazaki K."/>
            <person name="Yokoyama R."/>
            <person name="Yoshitake Y."/>
            <person name="Yotsui I."/>
            <person name="Zachgo S."/>
            <person name="Schmutz J."/>
        </authorList>
    </citation>
    <scope>NUCLEOTIDE SEQUENCE [LARGE SCALE GENOMIC DNA]</scope>
    <source>
        <strain evidence="2">Tak-1</strain>
    </source>
</reference>
<keyword evidence="2" id="KW-1185">Reference proteome</keyword>
<gene>
    <name evidence="1" type="ORF">MARPO_0047s0122</name>
</gene>
<evidence type="ECO:0000313" key="1">
    <source>
        <dbReference type="EMBL" id="PTQ39154.1"/>
    </source>
</evidence>
<protein>
    <submittedName>
        <fullName evidence="1">Uncharacterized protein</fullName>
    </submittedName>
</protein>
<organism evidence="1 2">
    <name type="scientific">Marchantia polymorpha</name>
    <name type="common">Common liverwort</name>
    <name type="synonym">Marchantia aquatica</name>
    <dbReference type="NCBI Taxonomy" id="3197"/>
    <lineage>
        <taxon>Eukaryota</taxon>
        <taxon>Viridiplantae</taxon>
        <taxon>Streptophyta</taxon>
        <taxon>Embryophyta</taxon>
        <taxon>Marchantiophyta</taxon>
        <taxon>Marchantiopsida</taxon>
        <taxon>Marchantiidae</taxon>
        <taxon>Marchantiales</taxon>
        <taxon>Marchantiaceae</taxon>
        <taxon>Marchantia</taxon>
    </lineage>
</organism>
<dbReference type="Gramene" id="Mp6g14680.1">
    <property type="protein sequence ID" value="Mp6g14680.1.cds"/>
    <property type="gene ID" value="Mp6g14680"/>
</dbReference>
<dbReference type="AlphaFoldDB" id="A0A2R6WZ71"/>
<dbReference type="Proteomes" id="UP000244005">
    <property type="component" value="Unassembled WGS sequence"/>
</dbReference>
<dbReference type="EMBL" id="KZ772719">
    <property type="protein sequence ID" value="PTQ39154.1"/>
    <property type="molecule type" value="Genomic_DNA"/>
</dbReference>
<accession>A0A2R6WZ71</accession>